<keyword evidence="5" id="KW-1185">Reference proteome</keyword>
<keyword evidence="2" id="KW-1133">Transmembrane helix</keyword>
<evidence type="ECO:0000313" key="5">
    <source>
        <dbReference type="Proteomes" id="UP000053690"/>
    </source>
</evidence>
<feature type="compositionally biased region" description="Basic and acidic residues" evidence="1">
    <location>
        <begin position="121"/>
        <end position="133"/>
    </location>
</feature>
<protein>
    <recommendedName>
        <fullName evidence="3">Zinc finger/thioredoxin putative domain-containing protein</fullName>
    </recommendedName>
</protein>
<dbReference type="EMBL" id="LQBP01000007">
    <property type="protein sequence ID" value="KUJ78298.1"/>
    <property type="molecule type" value="Genomic_DNA"/>
</dbReference>
<dbReference type="Pfam" id="PF13717">
    <property type="entry name" value="Zn_ribbon_4"/>
    <property type="match status" value="1"/>
</dbReference>
<evidence type="ECO:0000313" key="4">
    <source>
        <dbReference type="EMBL" id="KUJ78298.1"/>
    </source>
</evidence>
<proteinExistence type="predicted"/>
<accession>A0A0X3TRD5</accession>
<dbReference type="STRING" id="1685378.AVO44_14180"/>
<dbReference type="OrthoDB" id="7159357at2"/>
<dbReference type="Proteomes" id="UP000053690">
    <property type="component" value="Unassembled WGS sequence"/>
</dbReference>
<dbReference type="NCBIfam" id="TIGR02098">
    <property type="entry name" value="MJ0042_CXXC"/>
    <property type="match status" value="1"/>
</dbReference>
<comment type="caution">
    <text evidence="4">The sequence shown here is derived from an EMBL/GenBank/DDBJ whole genome shotgun (WGS) entry which is preliminary data.</text>
</comment>
<dbReference type="RefSeq" id="WP_068338080.1">
    <property type="nucleotide sequence ID" value="NZ_LQBP01000007.1"/>
</dbReference>
<keyword evidence="2" id="KW-0472">Membrane</keyword>
<feature type="compositionally biased region" description="Basic and acidic residues" evidence="1">
    <location>
        <begin position="167"/>
        <end position="177"/>
    </location>
</feature>
<feature type="compositionally biased region" description="Low complexity" evidence="1">
    <location>
        <begin position="69"/>
        <end position="78"/>
    </location>
</feature>
<evidence type="ECO:0000256" key="1">
    <source>
        <dbReference type="SAM" id="MobiDB-lite"/>
    </source>
</evidence>
<gene>
    <name evidence="4" type="ORF">AVO44_14180</name>
</gene>
<evidence type="ECO:0000256" key="2">
    <source>
        <dbReference type="SAM" id="Phobius"/>
    </source>
</evidence>
<name>A0A0X3TRD5_9RHOB</name>
<feature type="region of interest" description="Disordered" evidence="1">
    <location>
        <begin position="34"/>
        <end position="205"/>
    </location>
</feature>
<evidence type="ECO:0000259" key="3">
    <source>
        <dbReference type="Pfam" id="PF13717"/>
    </source>
</evidence>
<dbReference type="AlphaFoldDB" id="A0A0X3TRD5"/>
<keyword evidence="2" id="KW-0812">Transmembrane</keyword>
<sequence length="267" mass="28369">MRLTCPNCGAQYEVPDEVIPEDGRDVQCSNCETTWFQPKHPDQTAPAKDAPDAKDTPSQTSAPEPDVVEQASATQAQPEPTPAPEPEITQEPEVAPKPEAASEPETPSATGNIDPAVASILKEEAEREADLRAQEGGGLETQPDLALDAPPKPDPERAVKDLTAMETAKDAGQKDALPDVEAINSSLRSDDSLASEDEPAPRKSGGGFMRGFALMLIVGVILLLVYGNAQQISEAVPQAEPILDPYVSLVDQARLWLEAQTSGTSQN</sequence>
<organism evidence="4 5">
    <name type="scientific">Ruegeria profundi</name>
    <dbReference type="NCBI Taxonomy" id="1685378"/>
    <lineage>
        <taxon>Bacteria</taxon>
        <taxon>Pseudomonadati</taxon>
        <taxon>Pseudomonadota</taxon>
        <taxon>Alphaproteobacteria</taxon>
        <taxon>Rhodobacterales</taxon>
        <taxon>Roseobacteraceae</taxon>
        <taxon>Ruegeria</taxon>
    </lineage>
</organism>
<reference evidence="5" key="1">
    <citation type="submission" date="2015-12" db="EMBL/GenBank/DDBJ databases">
        <authorList>
            <person name="Zhang G."/>
            <person name="Stingl U."/>
        </authorList>
    </citation>
    <scope>NUCLEOTIDE SEQUENCE [LARGE SCALE GENOMIC DNA]</scope>
    <source>
        <strain evidence="5">ZGT108</strain>
    </source>
</reference>
<feature type="compositionally biased region" description="Basic and acidic residues" evidence="1">
    <location>
        <begin position="151"/>
        <end position="160"/>
    </location>
</feature>
<feature type="domain" description="Zinc finger/thioredoxin putative" evidence="3">
    <location>
        <begin position="1"/>
        <end position="36"/>
    </location>
</feature>
<dbReference type="InterPro" id="IPR011723">
    <property type="entry name" value="Znf/thioredoxin_put"/>
</dbReference>
<feature type="transmembrane region" description="Helical" evidence="2">
    <location>
        <begin position="211"/>
        <end position="229"/>
    </location>
</feature>